<dbReference type="STRING" id="512565.AMIS_20020"/>
<dbReference type="PATRIC" id="fig|512565.3.peg.2008"/>
<organism evidence="1 2">
    <name type="scientific">Actinoplanes missouriensis (strain ATCC 14538 / DSM 43046 / CBS 188.64 / JCM 3121 / NBRC 102363 / NCIMB 12654 / NRRL B-3342 / UNCC 431)</name>
    <dbReference type="NCBI Taxonomy" id="512565"/>
    <lineage>
        <taxon>Bacteria</taxon>
        <taxon>Bacillati</taxon>
        <taxon>Actinomycetota</taxon>
        <taxon>Actinomycetes</taxon>
        <taxon>Micromonosporales</taxon>
        <taxon>Micromonosporaceae</taxon>
        <taxon>Actinoplanes</taxon>
    </lineage>
</organism>
<name>I0H2I5_ACTM4</name>
<reference evidence="1 2" key="1">
    <citation type="submission" date="2012-02" db="EMBL/GenBank/DDBJ databases">
        <title>Complete genome sequence of Actinoplanes missouriensis 431 (= NBRC 102363).</title>
        <authorList>
            <person name="Ohnishi Y."/>
            <person name="Ishikawa J."/>
            <person name="Sekine M."/>
            <person name="Hosoyama A."/>
            <person name="Harada T."/>
            <person name="Narita H."/>
            <person name="Hata T."/>
            <person name="Konno Y."/>
            <person name="Tutikane K."/>
            <person name="Fujita N."/>
            <person name="Horinouchi S."/>
            <person name="Hayakawa M."/>
        </authorList>
    </citation>
    <scope>NUCLEOTIDE SEQUENCE [LARGE SCALE GENOMIC DNA]</scope>
    <source>
        <strain evidence="2">ATCC 14538 / DSM 43046 / CBS 188.64 / JCM 3121 / NBRC 102363 / NCIMB 12654 / NRRL B-3342 / UNCC 431</strain>
    </source>
</reference>
<dbReference type="HOGENOM" id="CLU_2630156_0_0_11"/>
<dbReference type="EMBL" id="AP012319">
    <property type="protein sequence ID" value="BAL87222.1"/>
    <property type="molecule type" value="Genomic_DNA"/>
</dbReference>
<dbReference type="RefSeq" id="WP_014442117.1">
    <property type="nucleotide sequence ID" value="NC_017093.1"/>
</dbReference>
<proteinExistence type="predicted"/>
<gene>
    <name evidence="1" type="ordered locus">AMIS_20020</name>
</gene>
<protein>
    <submittedName>
        <fullName evidence="1">Uncharacterized protein</fullName>
    </submittedName>
</protein>
<dbReference type="KEGG" id="ams:AMIS_20020"/>
<evidence type="ECO:0000313" key="2">
    <source>
        <dbReference type="Proteomes" id="UP000007882"/>
    </source>
</evidence>
<keyword evidence="2" id="KW-1185">Reference proteome</keyword>
<dbReference type="Proteomes" id="UP000007882">
    <property type="component" value="Chromosome"/>
</dbReference>
<accession>I0H2I5</accession>
<dbReference type="AlphaFoldDB" id="I0H2I5"/>
<sequence>MSALDITREAVYAAIRDDLGCRTVDDLAERFHVLSGSATLRTVLDELKATGRIVEYKDGRLSGPGIFTQPALGEEPS</sequence>
<evidence type="ECO:0000313" key="1">
    <source>
        <dbReference type="EMBL" id="BAL87222.1"/>
    </source>
</evidence>